<dbReference type="RefSeq" id="XP_019043394.1">
    <property type="nucleotide sequence ID" value="XM_019194558.1"/>
</dbReference>
<feature type="domain" description="SCP" evidence="3">
    <location>
        <begin position="367"/>
        <end position="495"/>
    </location>
</feature>
<dbReference type="KEGG" id="kbi:30212370"/>
<feature type="compositionally biased region" description="Low complexity" evidence="1">
    <location>
        <begin position="179"/>
        <end position="202"/>
    </location>
</feature>
<accession>A0A1B9FU88</accession>
<feature type="region of interest" description="Disordered" evidence="1">
    <location>
        <begin position="264"/>
        <end position="311"/>
    </location>
</feature>
<keyword evidence="6" id="KW-1185">Reference proteome</keyword>
<sequence length="504" mass="51613">MRSIFLYASLLITILSISVSAHPSGHPRRRHAGKQRRSRAQVQPSLSSSTATEPTIQSLSVNSTAPTAIGLWTPESQAGNFDAAPAPAAGGGAAQPSSNTAIGLFTPPSEDEGSQDSEAGSEGYGGWGGGGGRKGGGGWGGGGGGGWGGKGGWGGGGGQPSYSYSYSYSYPATTSPVAPAGGYGQPAQSQPYQAPPVQSQPYQAPPPPVSSQPYQPPAASSTNVPPVAPPASSSYERPTIYSTKYIEVTEWYTPPVSSASQAAAPAATSSYQPPAAPPASSAPPAGQTDQGAVPTSAPPVAPTPTPSAYNTGYSSSTAGGYSSNAVVTSGGQVVHTSSWKSSWTNSWSNAPSTTSQAPIPTSAPQDDDQRKFVDCHNSWRNQYGAGNVSWGNELAGYANTHASVCASMTHTNGPYGENLAVGTDGFIDIIGSIQMWMDEASEYDANNPTYSHFTQVVWKETTTIGCAAINCGANTGLAGQLYVMCEYYPRGNVIGAFAQNVGKR</sequence>
<dbReference type="PRINTS" id="PR00837">
    <property type="entry name" value="V5TPXLIKE"/>
</dbReference>
<feature type="compositionally biased region" description="Pro residues" evidence="1">
    <location>
        <begin position="203"/>
        <end position="216"/>
    </location>
</feature>
<feature type="region of interest" description="Disordered" evidence="1">
    <location>
        <begin position="76"/>
        <end position="140"/>
    </location>
</feature>
<feature type="region of interest" description="Disordered" evidence="1">
    <location>
        <begin position="21"/>
        <end position="60"/>
    </location>
</feature>
<evidence type="ECO:0000313" key="4">
    <source>
        <dbReference type="EMBL" id="OCF22324.1"/>
    </source>
</evidence>
<name>A0A1B9FU88_9TREE</name>
<feature type="compositionally biased region" description="Basic residues" evidence="1">
    <location>
        <begin position="25"/>
        <end position="39"/>
    </location>
</feature>
<dbReference type="InterPro" id="IPR001283">
    <property type="entry name" value="CRISP-related"/>
</dbReference>
<feature type="chain" id="PRO_5042334643" description="SCP domain-containing protein" evidence="2">
    <location>
        <begin position="22"/>
        <end position="504"/>
    </location>
</feature>
<evidence type="ECO:0000313" key="6">
    <source>
        <dbReference type="Proteomes" id="UP000092730"/>
    </source>
</evidence>
<evidence type="ECO:0000256" key="2">
    <source>
        <dbReference type="SAM" id="SignalP"/>
    </source>
</evidence>
<feature type="compositionally biased region" description="Gly residues" evidence="1">
    <location>
        <begin position="122"/>
        <end position="140"/>
    </location>
</feature>
<dbReference type="VEuPathDB" id="FungiDB:I302_07971"/>
<keyword evidence="2" id="KW-0732">Signal</keyword>
<feature type="compositionally biased region" description="Low complexity" evidence="1">
    <location>
        <begin position="217"/>
        <end position="234"/>
    </location>
</feature>
<evidence type="ECO:0000313" key="5">
    <source>
        <dbReference type="EMBL" id="WVW86778.1"/>
    </source>
</evidence>
<dbReference type="Gene3D" id="3.40.33.10">
    <property type="entry name" value="CAP"/>
    <property type="match status" value="1"/>
</dbReference>
<evidence type="ECO:0000256" key="1">
    <source>
        <dbReference type="SAM" id="MobiDB-lite"/>
    </source>
</evidence>
<dbReference type="PANTHER" id="PTHR10334">
    <property type="entry name" value="CYSTEINE-RICH SECRETORY PROTEIN-RELATED"/>
    <property type="match status" value="1"/>
</dbReference>
<organism evidence="4">
    <name type="scientific">Kwoniella bestiolae CBS 10118</name>
    <dbReference type="NCBI Taxonomy" id="1296100"/>
    <lineage>
        <taxon>Eukaryota</taxon>
        <taxon>Fungi</taxon>
        <taxon>Dikarya</taxon>
        <taxon>Basidiomycota</taxon>
        <taxon>Agaricomycotina</taxon>
        <taxon>Tremellomycetes</taxon>
        <taxon>Tremellales</taxon>
        <taxon>Cryptococcaceae</taxon>
        <taxon>Kwoniella</taxon>
    </lineage>
</organism>
<feature type="signal peptide" evidence="2">
    <location>
        <begin position="1"/>
        <end position="21"/>
    </location>
</feature>
<dbReference type="SMART" id="SM00198">
    <property type="entry name" value="SCP"/>
    <property type="match status" value="1"/>
</dbReference>
<feature type="compositionally biased region" description="Low complexity" evidence="1">
    <location>
        <begin position="264"/>
        <end position="273"/>
    </location>
</feature>
<dbReference type="SUPFAM" id="SSF55797">
    <property type="entry name" value="PR-1-like"/>
    <property type="match status" value="1"/>
</dbReference>
<protein>
    <recommendedName>
        <fullName evidence="3">SCP domain-containing protein</fullName>
    </recommendedName>
</protein>
<dbReference type="Proteomes" id="UP000092730">
    <property type="component" value="Chromosome 8"/>
</dbReference>
<dbReference type="Pfam" id="PF00188">
    <property type="entry name" value="CAP"/>
    <property type="match status" value="1"/>
</dbReference>
<reference evidence="4" key="3">
    <citation type="submission" date="2014-01" db="EMBL/GenBank/DDBJ databases">
        <title>Evolution of pathogenesis and genome organization in the Tremellales.</title>
        <authorList>
            <person name="Cuomo C."/>
            <person name="Litvintseva A."/>
            <person name="Heitman J."/>
            <person name="Chen Y."/>
            <person name="Sun S."/>
            <person name="Springer D."/>
            <person name="Dromer F."/>
            <person name="Young S."/>
            <person name="Zeng Q."/>
            <person name="Chapman S."/>
            <person name="Gujja S."/>
            <person name="Saif S."/>
            <person name="Birren B."/>
        </authorList>
    </citation>
    <scope>NUCLEOTIDE SEQUENCE</scope>
    <source>
        <strain evidence="4">CBS 10118</strain>
    </source>
</reference>
<evidence type="ECO:0000259" key="3">
    <source>
        <dbReference type="SMART" id="SM00198"/>
    </source>
</evidence>
<dbReference type="GeneID" id="30212370"/>
<feature type="region of interest" description="Disordered" evidence="1">
    <location>
        <begin position="179"/>
        <end position="235"/>
    </location>
</feature>
<dbReference type="InterPro" id="IPR035940">
    <property type="entry name" value="CAP_sf"/>
</dbReference>
<dbReference type="AlphaFoldDB" id="A0A1B9FU88"/>
<reference evidence="5" key="4">
    <citation type="submission" date="2024-02" db="EMBL/GenBank/DDBJ databases">
        <title>Comparative genomics of Cryptococcus and Kwoniella reveals pathogenesis evolution and contrasting modes of karyotype evolution via chromosome fusion or intercentromeric recombination.</title>
        <authorList>
            <person name="Coelho M.A."/>
            <person name="David-Palma M."/>
            <person name="Shea T."/>
            <person name="Bowers K."/>
            <person name="McGinley-Smith S."/>
            <person name="Mohammad A.W."/>
            <person name="Gnirke A."/>
            <person name="Yurkov A.M."/>
            <person name="Nowrousian M."/>
            <person name="Sun S."/>
            <person name="Cuomo C.A."/>
            <person name="Heitman J."/>
        </authorList>
    </citation>
    <scope>NUCLEOTIDE SEQUENCE</scope>
    <source>
        <strain evidence="5">CBS 10118</strain>
    </source>
</reference>
<dbReference type="OrthoDB" id="2565066at2759"/>
<feature type="compositionally biased region" description="Polar residues" evidence="1">
    <location>
        <begin position="350"/>
        <end position="364"/>
    </location>
</feature>
<gene>
    <name evidence="4" type="ORF">I302_07971</name>
    <name evidence="5" type="ORF">I302_108832</name>
</gene>
<dbReference type="EMBL" id="KI894025">
    <property type="protein sequence ID" value="OCF22324.1"/>
    <property type="molecule type" value="Genomic_DNA"/>
</dbReference>
<reference evidence="5" key="2">
    <citation type="submission" date="2013-07" db="EMBL/GenBank/DDBJ databases">
        <authorList>
            <consortium name="The Broad Institute Genome Sequencing Platform"/>
            <person name="Cuomo C."/>
            <person name="Litvintseva A."/>
            <person name="Chen Y."/>
            <person name="Heitman J."/>
            <person name="Sun S."/>
            <person name="Springer D."/>
            <person name="Dromer F."/>
            <person name="Young S.K."/>
            <person name="Zeng Q."/>
            <person name="Gargeya S."/>
            <person name="Fitzgerald M."/>
            <person name="Abouelleil A."/>
            <person name="Alvarado L."/>
            <person name="Berlin A.M."/>
            <person name="Chapman S.B."/>
            <person name="Dewar J."/>
            <person name="Goldberg J."/>
            <person name="Griggs A."/>
            <person name="Gujja S."/>
            <person name="Hansen M."/>
            <person name="Howarth C."/>
            <person name="Imamovic A."/>
            <person name="Larimer J."/>
            <person name="McCowan C."/>
            <person name="Murphy C."/>
            <person name="Pearson M."/>
            <person name="Priest M."/>
            <person name="Roberts A."/>
            <person name="Saif S."/>
            <person name="Shea T."/>
            <person name="Sykes S."/>
            <person name="Wortman J."/>
            <person name="Nusbaum C."/>
            <person name="Birren B."/>
        </authorList>
    </citation>
    <scope>NUCLEOTIDE SEQUENCE</scope>
    <source>
        <strain evidence="5">CBS 10118</strain>
    </source>
</reference>
<reference evidence="4" key="1">
    <citation type="submission" date="2013-07" db="EMBL/GenBank/DDBJ databases">
        <title>The Genome Sequence of Cryptococcus bestiolae CBS10118.</title>
        <authorList>
            <consortium name="The Broad Institute Genome Sequencing Platform"/>
            <person name="Cuomo C."/>
            <person name="Litvintseva A."/>
            <person name="Chen Y."/>
            <person name="Heitman J."/>
            <person name="Sun S."/>
            <person name="Springer D."/>
            <person name="Dromer F."/>
            <person name="Young S.K."/>
            <person name="Zeng Q."/>
            <person name="Gargeya S."/>
            <person name="Fitzgerald M."/>
            <person name="Abouelleil A."/>
            <person name="Alvarado L."/>
            <person name="Berlin A.M."/>
            <person name="Chapman S.B."/>
            <person name="Dewar J."/>
            <person name="Goldberg J."/>
            <person name="Griggs A."/>
            <person name="Gujja S."/>
            <person name="Hansen M."/>
            <person name="Howarth C."/>
            <person name="Imamovic A."/>
            <person name="Larimer J."/>
            <person name="McCowan C."/>
            <person name="Murphy C."/>
            <person name="Pearson M."/>
            <person name="Priest M."/>
            <person name="Roberts A."/>
            <person name="Saif S."/>
            <person name="Shea T."/>
            <person name="Sykes S."/>
            <person name="Wortman J."/>
            <person name="Nusbaum C."/>
            <person name="Birren B."/>
        </authorList>
    </citation>
    <scope>NUCLEOTIDE SEQUENCE [LARGE SCALE GENOMIC DNA]</scope>
    <source>
        <strain evidence="4">CBS 10118</strain>
    </source>
</reference>
<feature type="compositionally biased region" description="Polar residues" evidence="1">
    <location>
        <begin position="40"/>
        <end position="60"/>
    </location>
</feature>
<proteinExistence type="predicted"/>
<dbReference type="EMBL" id="CP144548">
    <property type="protein sequence ID" value="WVW86778.1"/>
    <property type="molecule type" value="Genomic_DNA"/>
</dbReference>
<feature type="compositionally biased region" description="Pro residues" evidence="1">
    <location>
        <begin position="296"/>
        <end position="305"/>
    </location>
</feature>
<feature type="region of interest" description="Disordered" evidence="1">
    <location>
        <begin position="342"/>
        <end position="369"/>
    </location>
</feature>
<dbReference type="STRING" id="1296100.A0A1B9FU88"/>
<dbReference type="InterPro" id="IPR014044">
    <property type="entry name" value="CAP_dom"/>
</dbReference>